<evidence type="ECO:0000313" key="3">
    <source>
        <dbReference type="Proteomes" id="UP000194161"/>
    </source>
</evidence>
<reference evidence="2 3" key="1">
    <citation type="submission" date="2017-05" db="EMBL/GenBank/DDBJ databases">
        <title>Complete and WGS of Bordetella genogroups.</title>
        <authorList>
            <person name="Spilker T."/>
            <person name="LiPuma J."/>
        </authorList>
    </citation>
    <scope>NUCLEOTIDE SEQUENCE [LARGE SCALE GENOMIC DNA]</scope>
    <source>
        <strain evidence="2 3">AU7206</strain>
    </source>
</reference>
<feature type="domain" description="DUF883" evidence="1">
    <location>
        <begin position="114"/>
        <end position="143"/>
    </location>
</feature>
<protein>
    <recommendedName>
        <fullName evidence="1">DUF883 domain-containing protein</fullName>
    </recommendedName>
</protein>
<sequence>MCRHFLQIRAISAQMACFYPGVLMEPQDRPTTFSDDGMRTLRNRASRQQEWLDDLDAILNDTSHTDVETLRARMQAKLGETRAAFDALSSSAGDLAQEARQCAESYMHEARECAENYVHERPMQALAAAAGVGMVVGLLLARR</sequence>
<dbReference type="KEGG" id="bgm:CAL15_06810"/>
<evidence type="ECO:0000313" key="2">
    <source>
        <dbReference type="EMBL" id="ARP94120.1"/>
    </source>
</evidence>
<dbReference type="PANTHER" id="PTHR35893">
    <property type="entry name" value="INNER MEMBRANE PROTEIN-RELATED"/>
    <property type="match status" value="1"/>
</dbReference>
<gene>
    <name evidence="2" type="ORF">CAL15_06810</name>
</gene>
<dbReference type="EMBL" id="CP021111">
    <property type="protein sequence ID" value="ARP94120.1"/>
    <property type="molecule type" value="Genomic_DNA"/>
</dbReference>
<dbReference type="InterPro" id="IPR043605">
    <property type="entry name" value="DUF883_C"/>
</dbReference>
<organism evidence="2 3">
    <name type="scientific">Bordetella genomosp. 13</name>
    <dbReference type="NCBI Taxonomy" id="463040"/>
    <lineage>
        <taxon>Bacteria</taxon>
        <taxon>Pseudomonadati</taxon>
        <taxon>Pseudomonadota</taxon>
        <taxon>Betaproteobacteria</taxon>
        <taxon>Burkholderiales</taxon>
        <taxon>Alcaligenaceae</taxon>
        <taxon>Bordetella</taxon>
    </lineage>
</organism>
<dbReference type="InterPro" id="IPR010279">
    <property type="entry name" value="YqjD/ElaB"/>
</dbReference>
<evidence type="ECO:0000259" key="1">
    <source>
        <dbReference type="Pfam" id="PF19029"/>
    </source>
</evidence>
<keyword evidence="3" id="KW-1185">Reference proteome</keyword>
<dbReference type="STRING" id="463040.CAL15_06810"/>
<dbReference type="AlphaFoldDB" id="A0A1W6ZAD7"/>
<dbReference type="Pfam" id="PF19029">
    <property type="entry name" value="DUF883_C"/>
    <property type="match status" value="1"/>
</dbReference>
<name>A0A1W6ZAD7_9BORD</name>
<dbReference type="Proteomes" id="UP000194161">
    <property type="component" value="Chromosome"/>
</dbReference>
<proteinExistence type="predicted"/>
<dbReference type="PANTHER" id="PTHR35893:SF3">
    <property type="entry name" value="INNER MEMBRANE PROTEIN"/>
    <property type="match status" value="1"/>
</dbReference>
<accession>A0A1W6ZAD7</accession>
<dbReference type="GO" id="GO:0043022">
    <property type="term" value="F:ribosome binding"/>
    <property type="evidence" value="ECO:0007669"/>
    <property type="project" value="InterPro"/>
</dbReference>